<feature type="domain" description="DNA polymerase III delta subunit-like C-terminal" evidence="10">
    <location>
        <begin position="221"/>
        <end position="341"/>
    </location>
</feature>
<keyword evidence="5" id="KW-0235">DNA replication</keyword>
<dbReference type="GO" id="GO:0003677">
    <property type="term" value="F:DNA binding"/>
    <property type="evidence" value="ECO:0007669"/>
    <property type="project" value="InterPro"/>
</dbReference>
<dbReference type="InterPro" id="IPR027417">
    <property type="entry name" value="P-loop_NTPase"/>
</dbReference>
<dbReference type="GO" id="GO:0009360">
    <property type="term" value="C:DNA polymerase III complex"/>
    <property type="evidence" value="ECO:0007669"/>
    <property type="project" value="InterPro"/>
</dbReference>
<protein>
    <recommendedName>
        <fullName evidence="2">DNA polymerase III subunit delta</fullName>
        <ecNumber evidence="1">2.7.7.7</ecNumber>
    </recommendedName>
</protein>
<evidence type="ECO:0000256" key="1">
    <source>
        <dbReference type="ARBA" id="ARBA00012417"/>
    </source>
</evidence>
<feature type="domain" description="DNA polymerase III delta N-terminal" evidence="9">
    <location>
        <begin position="19"/>
        <end position="141"/>
    </location>
</feature>
<dbReference type="GO" id="GO:0006261">
    <property type="term" value="P:DNA-templated DNA replication"/>
    <property type="evidence" value="ECO:0007669"/>
    <property type="project" value="TreeGrafter"/>
</dbReference>
<dbReference type="RefSeq" id="WP_106776774.1">
    <property type="nucleotide sequence ID" value="NZ_JYGE01000004.1"/>
</dbReference>
<keyword evidence="3" id="KW-0808">Transferase</keyword>
<dbReference type="Gene3D" id="1.20.272.10">
    <property type="match status" value="1"/>
</dbReference>
<dbReference type="InterPro" id="IPR048466">
    <property type="entry name" value="DNA_pol3_delta-like_C"/>
</dbReference>
<dbReference type="Gene3D" id="1.10.8.60">
    <property type="match status" value="1"/>
</dbReference>
<dbReference type="AlphaFoldDB" id="A0A2P7Q024"/>
<name>A0A2P7Q024_9FIRM</name>
<dbReference type="EMBL" id="JYGE01000004">
    <property type="protein sequence ID" value="PSJ31318.1"/>
    <property type="molecule type" value="Genomic_DNA"/>
</dbReference>
<evidence type="ECO:0000256" key="2">
    <source>
        <dbReference type="ARBA" id="ARBA00017703"/>
    </source>
</evidence>
<evidence type="ECO:0000313" key="11">
    <source>
        <dbReference type="EMBL" id="PSJ31318.1"/>
    </source>
</evidence>
<evidence type="ECO:0000313" key="12">
    <source>
        <dbReference type="Proteomes" id="UP000241434"/>
    </source>
</evidence>
<comment type="similarity">
    <text evidence="7">Belongs to the DNA polymerase HolA subunit family.</text>
</comment>
<dbReference type="InterPro" id="IPR010372">
    <property type="entry name" value="DNA_pol3_delta_N"/>
</dbReference>
<dbReference type="EC" id="2.7.7.7" evidence="1"/>
<keyword evidence="6" id="KW-0239">DNA-directed DNA polymerase</keyword>
<proteinExistence type="inferred from homology"/>
<evidence type="ECO:0000259" key="10">
    <source>
        <dbReference type="Pfam" id="PF21694"/>
    </source>
</evidence>
<evidence type="ECO:0000256" key="6">
    <source>
        <dbReference type="ARBA" id="ARBA00022932"/>
    </source>
</evidence>
<dbReference type="NCBIfam" id="TIGR01128">
    <property type="entry name" value="holA"/>
    <property type="match status" value="1"/>
</dbReference>
<dbReference type="InterPro" id="IPR005790">
    <property type="entry name" value="DNA_polIII_delta"/>
</dbReference>
<comment type="caution">
    <text evidence="11">The sequence shown here is derived from an EMBL/GenBank/DDBJ whole genome shotgun (WGS) entry which is preliminary data.</text>
</comment>
<reference evidence="11" key="1">
    <citation type="thesis" date="2015" institute="Rutgers" country="The State University of New Jersey, 14 College Farm Rd., New Brunswick, NJ, USA">
        <title>Ammonia toxicity in bacteria and its implications for treatment of and resource recovery from highly nitrogenous organic wastes.</title>
        <authorList>
            <person name="Luther A.K."/>
        </authorList>
    </citation>
    <scope>NUCLEOTIDE SEQUENCE</scope>
    <source>
        <strain evidence="11">RT-10B</strain>
    </source>
</reference>
<evidence type="ECO:0000256" key="8">
    <source>
        <dbReference type="ARBA" id="ARBA00049244"/>
    </source>
</evidence>
<evidence type="ECO:0000256" key="4">
    <source>
        <dbReference type="ARBA" id="ARBA00022695"/>
    </source>
</evidence>
<organism evidence="11 12">
    <name type="scientific">Peptostreptococcus russellii</name>
    <dbReference type="NCBI Taxonomy" id="215200"/>
    <lineage>
        <taxon>Bacteria</taxon>
        <taxon>Bacillati</taxon>
        <taxon>Bacillota</taxon>
        <taxon>Clostridia</taxon>
        <taxon>Peptostreptococcales</taxon>
        <taxon>Peptostreptococcaceae</taxon>
        <taxon>Peptostreptococcus</taxon>
    </lineage>
</organism>
<sequence length="343" mass="40042">MERKKLLSNLENRNIEQIYLIYGKESFLIEEIQEKFKTLVDEAMMDFNLSVLDGKETNLEEFRSSVETLPFMDEKRYIIVKDFELLKGKKKNFNDSDEKELVKILENISDTTVLVFITHGEVDKRKAIYKSINKRGVVCEMKKLDDMSLLNWCKLQFSNRNVSISNSDITYFIEATGYRDRTSEMTLGDVEQEIIKLCSYVDNDEAITKDIIRNLMNSRVENDIFQLIDMIGNKNAKRSFKILNDMIDSGESILGVFAMLSRQFNHIIQVKYLQEDKMPQAVIKDTLKMHPYTFNKVVRQAKNYDENGIVSILNYISDSDYKIKQGLMEDHLAAEILIAKYCR</sequence>
<dbReference type="GO" id="GO:0003887">
    <property type="term" value="F:DNA-directed DNA polymerase activity"/>
    <property type="evidence" value="ECO:0007669"/>
    <property type="project" value="UniProtKB-KW"/>
</dbReference>
<dbReference type="Proteomes" id="UP000241434">
    <property type="component" value="Unassembled WGS sequence"/>
</dbReference>
<dbReference type="SUPFAM" id="SSF52540">
    <property type="entry name" value="P-loop containing nucleoside triphosphate hydrolases"/>
    <property type="match status" value="1"/>
</dbReference>
<evidence type="ECO:0000259" key="9">
    <source>
        <dbReference type="Pfam" id="PF06144"/>
    </source>
</evidence>
<dbReference type="Gene3D" id="3.40.50.300">
    <property type="entry name" value="P-loop containing nucleotide triphosphate hydrolases"/>
    <property type="match status" value="1"/>
</dbReference>
<dbReference type="PANTHER" id="PTHR34388:SF1">
    <property type="entry name" value="DNA POLYMERASE III SUBUNIT DELTA"/>
    <property type="match status" value="1"/>
</dbReference>
<gene>
    <name evidence="11" type="ORF">UF10_05145</name>
</gene>
<evidence type="ECO:0000256" key="5">
    <source>
        <dbReference type="ARBA" id="ARBA00022705"/>
    </source>
</evidence>
<evidence type="ECO:0000256" key="3">
    <source>
        <dbReference type="ARBA" id="ARBA00022679"/>
    </source>
</evidence>
<dbReference type="SUPFAM" id="SSF48019">
    <property type="entry name" value="post-AAA+ oligomerization domain-like"/>
    <property type="match status" value="1"/>
</dbReference>
<keyword evidence="4" id="KW-0548">Nucleotidyltransferase</keyword>
<dbReference type="Pfam" id="PF21694">
    <property type="entry name" value="DNA_pol3_delta_C"/>
    <property type="match status" value="1"/>
</dbReference>
<evidence type="ECO:0000256" key="7">
    <source>
        <dbReference type="ARBA" id="ARBA00034754"/>
    </source>
</evidence>
<keyword evidence="12" id="KW-1185">Reference proteome</keyword>
<accession>A0A2P7Q024</accession>
<dbReference type="OrthoDB" id="9775929at2"/>
<comment type="catalytic activity">
    <reaction evidence="8">
        <text>DNA(n) + a 2'-deoxyribonucleoside 5'-triphosphate = DNA(n+1) + diphosphate</text>
        <dbReference type="Rhea" id="RHEA:22508"/>
        <dbReference type="Rhea" id="RHEA-COMP:17339"/>
        <dbReference type="Rhea" id="RHEA-COMP:17340"/>
        <dbReference type="ChEBI" id="CHEBI:33019"/>
        <dbReference type="ChEBI" id="CHEBI:61560"/>
        <dbReference type="ChEBI" id="CHEBI:173112"/>
        <dbReference type="EC" id="2.7.7.7"/>
    </reaction>
</comment>
<dbReference type="InterPro" id="IPR008921">
    <property type="entry name" value="DNA_pol3_clamp-load_cplx_C"/>
</dbReference>
<dbReference type="PANTHER" id="PTHR34388">
    <property type="entry name" value="DNA POLYMERASE III SUBUNIT DELTA"/>
    <property type="match status" value="1"/>
</dbReference>
<dbReference type="Pfam" id="PF06144">
    <property type="entry name" value="DNA_pol3_delta"/>
    <property type="match status" value="1"/>
</dbReference>